<protein>
    <submittedName>
        <fullName evidence="7">Related to pentafunctional AROM protein</fullName>
    </submittedName>
</protein>
<dbReference type="Gene3D" id="3.20.20.70">
    <property type="entry name" value="Aldolase class I"/>
    <property type="match status" value="1"/>
</dbReference>
<name>A0A1L7WQR2_9HELO</name>
<evidence type="ECO:0000256" key="1">
    <source>
        <dbReference type="ARBA" id="ARBA00006477"/>
    </source>
</evidence>
<feature type="domain" description="Quinate/shikimate 5-dehydrogenase/glutamyl-tRNA reductase" evidence="4">
    <location>
        <begin position="632"/>
        <end position="674"/>
    </location>
</feature>
<gene>
    <name evidence="7" type="ORF">PAC_04991</name>
</gene>
<evidence type="ECO:0000259" key="4">
    <source>
        <dbReference type="Pfam" id="PF01488"/>
    </source>
</evidence>
<dbReference type="Pfam" id="PF18317">
    <property type="entry name" value="SDH_C"/>
    <property type="match status" value="1"/>
</dbReference>
<dbReference type="SUPFAM" id="SSF51735">
    <property type="entry name" value="NAD(P)-binding Rossmann-fold domains"/>
    <property type="match status" value="1"/>
</dbReference>
<dbReference type="AlphaFoldDB" id="A0A1L7WQR2"/>
<dbReference type="Pfam" id="PF08501">
    <property type="entry name" value="Shikimate_dh_N"/>
    <property type="match status" value="1"/>
</dbReference>
<dbReference type="InterPro" id="IPR013785">
    <property type="entry name" value="Aldolase_TIM"/>
</dbReference>
<keyword evidence="8" id="KW-1185">Reference proteome</keyword>
<evidence type="ECO:0000256" key="2">
    <source>
        <dbReference type="ARBA" id="ARBA00009349"/>
    </source>
</evidence>
<dbReference type="CDD" id="cd00502">
    <property type="entry name" value="DHQase_I"/>
    <property type="match status" value="1"/>
</dbReference>
<feature type="domain" description="Shikimate dehydrogenase substrate binding N-terminal" evidence="5">
    <location>
        <begin position="491"/>
        <end position="571"/>
    </location>
</feature>
<comment type="similarity">
    <text evidence="1">In the 2nd section; belongs to the type-I 3-dehydroquinase family.</text>
</comment>
<feature type="region of interest" description="Disordered" evidence="3">
    <location>
        <begin position="792"/>
        <end position="813"/>
    </location>
</feature>
<dbReference type="CDD" id="cd01065">
    <property type="entry name" value="NAD_bind_Shikimate_DH"/>
    <property type="match status" value="1"/>
</dbReference>
<dbReference type="FunFam" id="3.40.50.720:FF:000386">
    <property type="entry name" value="Quinate repressor protein"/>
    <property type="match status" value="1"/>
</dbReference>
<dbReference type="SUPFAM" id="SSF52540">
    <property type="entry name" value="P-loop containing nucleoside triphosphate hydrolases"/>
    <property type="match status" value="1"/>
</dbReference>
<dbReference type="GO" id="GO:0004764">
    <property type="term" value="F:shikimate 3-dehydrogenase (NADP+) activity"/>
    <property type="evidence" value="ECO:0007669"/>
    <property type="project" value="InterPro"/>
</dbReference>
<dbReference type="PANTHER" id="PTHR21090">
    <property type="entry name" value="AROM/DEHYDROQUINATE SYNTHASE"/>
    <property type="match status" value="1"/>
</dbReference>
<proteinExistence type="inferred from homology"/>
<dbReference type="InterPro" id="IPR041121">
    <property type="entry name" value="SDH_C"/>
</dbReference>
<dbReference type="EMBL" id="FJOG01000006">
    <property type="protein sequence ID" value="CZR55105.1"/>
    <property type="molecule type" value="Genomic_DNA"/>
</dbReference>
<dbReference type="Pfam" id="PF01488">
    <property type="entry name" value="Shikimate_DH"/>
    <property type="match status" value="1"/>
</dbReference>
<dbReference type="InterPro" id="IPR013708">
    <property type="entry name" value="Shikimate_DH-bd_N"/>
</dbReference>
<dbReference type="SUPFAM" id="SSF53223">
    <property type="entry name" value="Aminoacid dehydrogenase-like, N-terminal domain"/>
    <property type="match status" value="1"/>
</dbReference>
<dbReference type="InterPro" id="IPR006151">
    <property type="entry name" value="Shikm_DH/Glu-tRNA_Rdtase"/>
</dbReference>
<dbReference type="Gene3D" id="3.40.50.10860">
    <property type="entry name" value="Leucine Dehydrogenase, chain A, domain 1"/>
    <property type="match status" value="1"/>
</dbReference>
<feature type="compositionally biased region" description="Basic and acidic residues" evidence="3">
    <location>
        <begin position="794"/>
        <end position="804"/>
    </location>
</feature>
<dbReference type="InterPro" id="IPR046346">
    <property type="entry name" value="Aminoacid_DH-like_N_sf"/>
</dbReference>
<evidence type="ECO:0000259" key="6">
    <source>
        <dbReference type="Pfam" id="PF18317"/>
    </source>
</evidence>
<dbReference type="PRINTS" id="PR01100">
    <property type="entry name" value="SHIKIMTKNASE"/>
</dbReference>
<dbReference type="InterPro" id="IPR036291">
    <property type="entry name" value="NAD(P)-bd_dom_sf"/>
</dbReference>
<dbReference type="GO" id="GO:0009423">
    <property type="term" value="P:chorismate biosynthetic process"/>
    <property type="evidence" value="ECO:0007669"/>
    <property type="project" value="TreeGrafter"/>
</dbReference>
<evidence type="ECO:0000313" key="7">
    <source>
        <dbReference type="EMBL" id="CZR55105.1"/>
    </source>
</evidence>
<dbReference type="InterPro" id="IPR027417">
    <property type="entry name" value="P-loop_NTPase"/>
</dbReference>
<dbReference type="PANTHER" id="PTHR21090:SF17">
    <property type="entry name" value="QUINATE REPRESSOR PROTEIN"/>
    <property type="match status" value="1"/>
</dbReference>
<dbReference type="Pfam" id="PF01487">
    <property type="entry name" value="DHquinase_I"/>
    <property type="match status" value="1"/>
</dbReference>
<dbReference type="OrthoDB" id="4415835at2759"/>
<dbReference type="Gene3D" id="3.40.50.720">
    <property type="entry name" value="NAD(P)-binding Rossmann-like Domain"/>
    <property type="match status" value="1"/>
</dbReference>
<evidence type="ECO:0000313" key="8">
    <source>
        <dbReference type="Proteomes" id="UP000184330"/>
    </source>
</evidence>
<evidence type="ECO:0000259" key="5">
    <source>
        <dbReference type="Pfam" id="PF08501"/>
    </source>
</evidence>
<dbReference type="SUPFAM" id="SSF51569">
    <property type="entry name" value="Aldolase"/>
    <property type="match status" value="1"/>
</dbReference>
<accession>A0A1L7WQR2</accession>
<reference evidence="7 8" key="1">
    <citation type="submission" date="2016-03" db="EMBL/GenBank/DDBJ databases">
        <authorList>
            <person name="Ploux O."/>
        </authorList>
    </citation>
    <scope>NUCLEOTIDE SEQUENCE [LARGE SCALE GENOMIC DNA]</scope>
    <source>
        <strain evidence="7 8">UAMH 11012</strain>
    </source>
</reference>
<dbReference type="Gene3D" id="3.40.50.300">
    <property type="entry name" value="P-loop containing nucleotide triphosphate hydrolases"/>
    <property type="match status" value="1"/>
</dbReference>
<dbReference type="Pfam" id="PF01202">
    <property type="entry name" value="SKI"/>
    <property type="match status" value="1"/>
</dbReference>
<dbReference type="GO" id="GO:0003866">
    <property type="term" value="F:3-phosphoshikimate 1-carboxyvinyltransferase activity"/>
    <property type="evidence" value="ECO:0007669"/>
    <property type="project" value="TreeGrafter"/>
</dbReference>
<dbReference type="GO" id="GO:0003855">
    <property type="term" value="F:3-dehydroquinate dehydratase activity"/>
    <property type="evidence" value="ECO:0007669"/>
    <property type="project" value="InterPro"/>
</dbReference>
<evidence type="ECO:0000256" key="3">
    <source>
        <dbReference type="SAM" id="MobiDB-lite"/>
    </source>
</evidence>
<sequence>MAHLTSVALFPRSDNPRARLPPTFTTQRVQRAFEPDASIVLIGLRGSGKRSLGFIGATALKWRFVTEDQCFEEYTGRTRADYLHDFGNKAFREKDIEVVKRMLDCHRTRCVIECGLGSLVTEVQSFLRAYCTTNPVIHIVRDMEQIRGLLRLKDTEARLMDEAEPAHRSCSNFEYHNLYDSNCEIFKEKGYPDRRSPNYSFKLKAAKEDFCSFLRFISGPRSYGHCQTTPFALSAVPVENRAYTHAVVVRSTQILNHQVDVEELESSEDAVLYKVDRFVDSSLADISRHVASIRRKVQVPIIYEIDRKLLEQDLPNNLQGNRNDIRFGLMLHGLRLGVEFLVVELDDEDDRMRQLIKVKGPTKIIGSHYNSAPDSRAWLSRARYAEYEKTCRLGCDIARIVQLATLAADNDDVREFERHVRAMAEPQLPLIAYNVGELGRDSLLTNSTLTPVKHPSSLCQSSDILGPTITTQESMQALFDLGTLDPLHFYVFGAGISHSLAPAMHNAAYEISGLRYEYHRQESSSMDEVLGLANNPYFGGASITRPFKVDICETLAAKSVHAEAIGAINTLIPLRATSDGKLLRMEDQVAHRGQAAPIKALYGDNTDWIGMTTCIVRNLSPRNVIQPAKTSGLVIGAGGMARAAVYAMIKLGCRKVMIYNRTVAKAERIAQHFNSWLLKEGVSGQEVGVLQSSTDSWPTNVNLPVIVVSCVFAFNYETEGDFRISLQWLSSPTGGLVLEMAYTPLNTPFLRMVRSLREKTGQSWVIVDGLEILPEQGIAQFELMTGRKAPRGQMRREVEQRYQMEDSESENVV</sequence>
<comment type="similarity">
    <text evidence="2">In the N-terminal section; belongs to the shikimate kinase family.</text>
</comment>
<dbReference type="STRING" id="576137.A0A1L7WQR2"/>
<feature type="domain" description="SDH C-terminal" evidence="6">
    <location>
        <begin position="769"/>
        <end position="799"/>
    </location>
</feature>
<dbReference type="Proteomes" id="UP000184330">
    <property type="component" value="Unassembled WGS sequence"/>
</dbReference>
<organism evidence="7 8">
    <name type="scientific">Phialocephala subalpina</name>
    <dbReference type="NCBI Taxonomy" id="576137"/>
    <lineage>
        <taxon>Eukaryota</taxon>
        <taxon>Fungi</taxon>
        <taxon>Dikarya</taxon>
        <taxon>Ascomycota</taxon>
        <taxon>Pezizomycotina</taxon>
        <taxon>Leotiomycetes</taxon>
        <taxon>Helotiales</taxon>
        <taxon>Mollisiaceae</taxon>
        <taxon>Phialocephala</taxon>
        <taxon>Phialocephala fortinii species complex</taxon>
    </lineage>
</organism>
<dbReference type="InterPro" id="IPR001381">
    <property type="entry name" value="DHquinase_I"/>
</dbReference>
<dbReference type="InterPro" id="IPR031322">
    <property type="entry name" value="Shikimate/glucono_kinase"/>
</dbReference>